<dbReference type="PaxDb" id="65489-OBART08G10590.1"/>
<sequence length="68" mass="7963">MDHILVSCPESRHSVLNAIGRTEVLPTTQNSFVSWWCNSRKRISKQLRKGFDTIVTLMAWSIWKECNR</sequence>
<keyword evidence="2" id="KW-1185">Reference proteome</keyword>
<proteinExistence type="predicted"/>
<accession>A0A0D3GYZ1</accession>
<evidence type="ECO:0000313" key="2">
    <source>
        <dbReference type="Proteomes" id="UP000026960"/>
    </source>
</evidence>
<evidence type="ECO:0008006" key="3">
    <source>
        <dbReference type="Google" id="ProtNLM"/>
    </source>
</evidence>
<protein>
    <recommendedName>
        <fullName evidence="3">Reverse transcriptase zinc-binding domain-containing protein</fullName>
    </recommendedName>
</protein>
<reference evidence="1" key="1">
    <citation type="journal article" date="2009" name="Rice">
        <title>De Novo Next Generation Sequencing of Plant Genomes.</title>
        <authorList>
            <person name="Rounsley S."/>
            <person name="Marri P.R."/>
            <person name="Yu Y."/>
            <person name="He R."/>
            <person name="Sisneros N."/>
            <person name="Goicoechea J.L."/>
            <person name="Lee S.J."/>
            <person name="Angelova A."/>
            <person name="Kudrna D."/>
            <person name="Luo M."/>
            <person name="Affourtit J."/>
            <person name="Desany B."/>
            <person name="Knight J."/>
            <person name="Niazi F."/>
            <person name="Egholm M."/>
            <person name="Wing R.A."/>
        </authorList>
    </citation>
    <scope>NUCLEOTIDE SEQUENCE [LARGE SCALE GENOMIC DNA]</scope>
    <source>
        <strain evidence="1">cv. IRGC 105608</strain>
    </source>
</reference>
<evidence type="ECO:0000313" key="1">
    <source>
        <dbReference type="EnsemblPlants" id="OBART08G10590.1"/>
    </source>
</evidence>
<name>A0A0D3GYZ1_9ORYZ</name>
<organism evidence="1">
    <name type="scientific">Oryza barthii</name>
    <dbReference type="NCBI Taxonomy" id="65489"/>
    <lineage>
        <taxon>Eukaryota</taxon>
        <taxon>Viridiplantae</taxon>
        <taxon>Streptophyta</taxon>
        <taxon>Embryophyta</taxon>
        <taxon>Tracheophyta</taxon>
        <taxon>Spermatophyta</taxon>
        <taxon>Magnoliopsida</taxon>
        <taxon>Liliopsida</taxon>
        <taxon>Poales</taxon>
        <taxon>Poaceae</taxon>
        <taxon>BOP clade</taxon>
        <taxon>Oryzoideae</taxon>
        <taxon>Oryzeae</taxon>
        <taxon>Oryzinae</taxon>
        <taxon>Oryza</taxon>
    </lineage>
</organism>
<dbReference type="Gramene" id="OBART08G10590.1">
    <property type="protein sequence ID" value="OBART08G10590.1"/>
    <property type="gene ID" value="OBART08G10590"/>
</dbReference>
<dbReference type="HOGENOM" id="CLU_2726611_0_0_1"/>
<dbReference type="AlphaFoldDB" id="A0A0D3GYZ1"/>
<dbReference type="Proteomes" id="UP000026960">
    <property type="component" value="Chromosome 8"/>
</dbReference>
<reference evidence="1" key="2">
    <citation type="submission" date="2015-03" db="UniProtKB">
        <authorList>
            <consortium name="EnsemblPlants"/>
        </authorList>
    </citation>
    <scope>IDENTIFICATION</scope>
</reference>
<dbReference type="EnsemblPlants" id="OBART08G10590.1">
    <property type="protein sequence ID" value="OBART08G10590.1"/>
    <property type="gene ID" value="OBART08G10590"/>
</dbReference>